<dbReference type="EMBL" id="BMFC01000002">
    <property type="protein sequence ID" value="GGB96740.1"/>
    <property type="molecule type" value="Genomic_DNA"/>
</dbReference>
<proteinExistence type="predicted"/>
<organism evidence="1 2">
    <name type="scientific">Marivita lacus</name>
    <dbReference type="NCBI Taxonomy" id="1323742"/>
    <lineage>
        <taxon>Bacteria</taxon>
        <taxon>Pseudomonadati</taxon>
        <taxon>Pseudomonadota</taxon>
        <taxon>Alphaproteobacteria</taxon>
        <taxon>Rhodobacterales</taxon>
        <taxon>Roseobacteraceae</taxon>
        <taxon>Marivita</taxon>
    </lineage>
</organism>
<keyword evidence="2" id="KW-1185">Reference proteome</keyword>
<dbReference type="Proteomes" id="UP000645462">
    <property type="component" value="Unassembled WGS sequence"/>
</dbReference>
<name>A0ABQ1KIA6_9RHOB</name>
<gene>
    <name evidence="1" type="ORF">GCM10011363_11730</name>
</gene>
<reference evidence="2" key="1">
    <citation type="journal article" date="2019" name="Int. J. Syst. Evol. Microbiol.">
        <title>The Global Catalogue of Microorganisms (GCM) 10K type strain sequencing project: providing services to taxonomists for standard genome sequencing and annotation.</title>
        <authorList>
            <consortium name="The Broad Institute Genomics Platform"/>
            <consortium name="The Broad Institute Genome Sequencing Center for Infectious Disease"/>
            <person name="Wu L."/>
            <person name="Ma J."/>
        </authorList>
    </citation>
    <scope>NUCLEOTIDE SEQUENCE [LARGE SCALE GENOMIC DNA]</scope>
    <source>
        <strain evidence="2">CGMCC 1.12478</strain>
    </source>
</reference>
<evidence type="ECO:0000313" key="2">
    <source>
        <dbReference type="Proteomes" id="UP000645462"/>
    </source>
</evidence>
<evidence type="ECO:0008006" key="3">
    <source>
        <dbReference type="Google" id="ProtNLM"/>
    </source>
</evidence>
<sequence length="81" mass="8478">MAHADGGATHAATRLADHIASGWTQAQARAVASQLAPNAPPRIEVAKAFGITRQAVNQSLWSAGYPALDDALQAIEREMGK</sequence>
<protein>
    <recommendedName>
        <fullName evidence="3">Transcriptional regulator</fullName>
    </recommendedName>
</protein>
<accession>A0ABQ1KIA6</accession>
<evidence type="ECO:0000313" key="1">
    <source>
        <dbReference type="EMBL" id="GGB96740.1"/>
    </source>
</evidence>
<comment type="caution">
    <text evidence="1">The sequence shown here is derived from an EMBL/GenBank/DDBJ whole genome shotgun (WGS) entry which is preliminary data.</text>
</comment>